<dbReference type="Gene3D" id="2.60.40.1880">
    <property type="entry name" value="Invasion associated locus B (IalB) protein"/>
    <property type="match status" value="1"/>
</dbReference>
<dbReference type="EMBL" id="JBEHHI010000002">
    <property type="protein sequence ID" value="MEX5728875.1"/>
    <property type="molecule type" value="Genomic_DNA"/>
</dbReference>
<comment type="caution">
    <text evidence="3">The sequence shown here is derived from an EMBL/GenBank/DDBJ whole genome shotgun (WGS) entry which is preliminary data.</text>
</comment>
<evidence type="ECO:0000313" key="3">
    <source>
        <dbReference type="EMBL" id="MEX5728875.1"/>
    </source>
</evidence>
<dbReference type="Pfam" id="PF06776">
    <property type="entry name" value="IalB"/>
    <property type="match status" value="1"/>
</dbReference>
<dbReference type="RefSeq" id="WP_125407306.1">
    <property type="nucleotide sequence ID" value="NZ_JBEHHI010000002.1"/>
</dbReference>
<dbReference type="Proteomes" id="UP001560019">
    <property type="component" value="Unassembled WGS sequence"/>
</dbReference>
<dbReference type="InterPro" id="IPR010642">
    <property type="entry name" value="Invasion_prot_B"/>
</dbReference>
<name>A0ABV3XVR2_9RHOB</name>
<gene>
    <name evidence="3" type="ORF">Ga0609869_002228</name>
</gene>
<accession>A0ABV3XVR2</accession>
<sequence>MRDLIKSLTCIAALALAAPALAQDTSDAAPQDTPEPQTATEEAAAPKVGETYVRDTHGDWQLRCARAPEGQTDPCQLYQLLSDEQGNSVAEISIFPLPDGANGQAVAGATIVTPLETLLTEQLRVNVDDGEAKVYPFSWCNQVGCFARIGFTAEDVASFKRGAEAALRIVPVAAPDQQVVLRVSLSGFTAGFDALAAEQ</sequence>
<evidence type="ECO:0000256" key="2">
    <source>
        <dbReference type="SAM" id="SignalP"/>
    </source>
</evidence>
<evidence type="ECO:0000256" key="1">
    <source>
        <dbReference type="SAM" id="MobiDB-lite"/>
    </source>
</evidence>
<reference evidence="3 4" key="1">
    <citation type="submission" date="2024-06" db="EMBL/GenBank/DDBJ databases">
        <title>Genome of Rhodovulum iodosum, a marine photoferrotroph.</title>
        <authorList>
            <person name="Bianchini G."/>
            <person name="Nikeleit V."/>
            <person name="Kappler A."/>
            <person name="Bryce C."/>
            <person name="Sanchez-Baracaldo P."/>
        </authorList>
    </citation>
    <scope>NUCLEOTIDE SEQUENCE [LARGE SCALE GENOMIC DNA]</scope>
    <source>
        <strain evidence="3 4">UT/N1</strain>
    </source>
</reference>
<keyword evidence="2" id="KW-0732">Signal</keyword>
<feature type="region of interest" description="Disordered" evidence="1">
    <location>
        <begin position="25"/>
        <end position="50"/>
    </location>
</feature>
<proteinExistence type="predicted"/>
<keyword evidence="4" id="KW-1185">Reference proteome</keyword>
<feature type="signal peptide" evidence="2">
    <location>
        <begin position="1"/>
        <end position="22"/>
    </location>
</feature>
<feature type="compositionally biased region" description="Low complexity" evidence="1">
    <location>
        <begin position="25"/>
        <end position="46"/>
    </location>
</feature>
<organism evidence="3 4">
    <name type="scientific">Rhodovulum iodosum</name>
    <dbReference type="NCBI Taxonomy" id="68291"/>
    <lineage>
        <taxon>Bacteria</taxon>
        <taxon>Pseudomonadati</taxon>
        <taxon>Pseudomonadota</taxon>
        <taxon>Alphaproteobacteria</taxon>
        <taxon>Rhodobacterales</taxon>
        <taxon>Paracoccaceae</taxon>
        <taxon>Rhodovulum</taxon>
    </lineage>
</organism>
<feature type="chain" id="PRO_5046947762" evidence="2">
    <location>
        <begin position="23"/>
        <end position="199"/>
    </location>
</feature>
<evidence type="ECO:0000313" key="4">
    <source>
        <dbReference type="Proteomes" id="UP001560019"/>
    </source>
</evidence>
<protein>
    <submittedName>
        <fullName evidence="3">Invasion protein IalB</fullName>
    </submittedName>
</protein>
<dbReference type="InterPro" id="IPR038696">
    <property type="entry name" value="IalB_sf"/>
</dbReference>